<dbReference type="RefSeq" id="WP_231060409.1">
    <property type="nucleotide sequence ID" value="NZ_JAJNOC010000010.1"/>
</dbReference>
<protein>
    <submittedName>
        <fullName evidence="3">CPBP family intramembrane metalloprotease</fullName>
    </submittedName>
</protein>
<accession>A0ABS8QDN1</accession>
<sequence length="221" mass="23788">MSANPDELGAAPHATPLEALTIVLICFGLFIAASLDTASSWRPGAANGFSDAGFDHLVRLELILAAIALFLLRGRAYPLRTLVPQPSLRGMVEGALLCAAVFLLDGVVALMMPSFGTTAIDEMLAATMVTWSSTIPAMVVNGLYEEVFLMGYLTRGMRRYGASTAIGVTLFVRVLYHSYQGPVGVVSVLLCGLLFGLYFQRTNRLFPLVFAHIVIDLIAFL</sequence>
<reference evidence="3" key="1">
    <citation type="submission" date="2021-11" db="EMBL/GenBank/DDBJ databases">
        <title>The complete genome of Massilia sp sp. G4R7.</title>
        <authorList>
            <person name="Liu L."/>
            <person name="Yue J."/>
            <person name="Yuan J."/>
            <person name="Yang F."/>
            <person name="Li L."/>
        </authorList>
    </citation>
    <scope>NUCLEOTIDE SEQUENCE</scope>
    <source>
        <strain evidence="3">G4R7</strain>
    </source>
</reference>
<keyword evidence="3" id="KW-0378">Hydrolase</keyword>
<dbReference type="InterPro" id="IPR003675">
    <property type="entry name" value="Rce1/LyrA-like_dom"/>
</dbReference>
<evidence type="ECO:0000259" key="2">
    <source>
        <dbReference type="Pfam" id="PF02517"/>
    </source>
</evidence>
<feature type="transmembrane region" description="Helical" evidence="1">
    <location>
        <begin position="183"/>
        <end position="199"/>
    </location>
</feature>
<organism evidence="3 4">
    <name type="scientific">Massilia phyllostachyos</name>
    <dbReference type="NCBI Taxonomy" id="2898585"/>
    <lineage>
        <taxon>Bacteria</taxon>
        <taxon>Pseudomonadati</taxon>
        <taxon>Pseudomonadota</taxon>
        <taxon>Betaproteobacteria</taxon>
        <taxon>Burkholderiales</taxon>
        <taxon>Oxalobacteraceae</taxon>
        <taxon>Telluria group</taxon>
        <taxon>Massilia</taxon>
    </lineage>
</organism>
<keyword evidence="3" id="KW-0645">Protease</keyword>
<keyword evidence="4" id="KW-1185">Reference proteome</keyword>
<name>A0ABS8QDN1_9BURK</name>
<keyword evidence="1" id="KW-0472">Membrane</keyword>
<dbReference type="Proteomes" id="UP001179361">
    <property type="component" value="Unassembled WGS sequence"/>
</dbReference>
<evidence type="ECO:0000313" key="3">
    <source>
        <dbReference type="EMBL" id="MCD2519136.1"/>
    </source>
</evidence>
<evidence type="ECO:0000256" key="1">
    <source>
        <dbReference type="SAM" id="Phobius"/>
    </source>
</evidence>
<feature type="transmembrane region" description="Helical" evidence="1">
    <location>
        <begin position="94"/>
        <end position="112"/>
    </location>
</feature>
<feature type="transmembrane region" description="Helical" evidence="1">
    <location>
        <begin position="17"/>
        <end position="35"/>
    </location>
</feature>
<keyword evidence="1" id="KW-0812">Transmembrane</keyword>
<feature type="transmembrane region" description="Helical" evidence="1">
    <location>
        <begin position="56"/>
        <end position="74"/>
    </location>
</feature>
<keyword evidence="3" id="KW-0482">Metalloprotease</keyword>
<feature type="transmembrane region" description="Helical" evidence="1">
    <location>
        <begin position="156"/>
        <end position="176"/>
    </location>
</feature>
<gene>
    <name evidence="3" type="ORF">LQ564_22800</name>
</gene>
<keyword evidence="1" id="KW-1133">Transmembrane helix</keyword>
<dbReference type="EMBL" id="JAJNOC010000010">
    <property type="protein sequence ID" value="MCD2519136.1"/>
    <property type="molecule type" value="Genomic_DNA"/>
</dbReference>
<dbReference type="Pfam" id="PF02517">
    <property type="entry name" value="Rce1-like"/>
    <property type="match status" value="1"/>
</dbReference>
<dbReference type="GO" id="GO:0008237">
    <property type="term" value="F:metallopeptidase activity"/>
    <property type="evidence" value="ECO:0007669"/>
    <property type="project" value="UniProtKB-KW"/>
</dbReference>
<proteinExistence type="predicted"/>
<feature type="domain" description="CAAX prenyl protease 2/Lysostaphin resistance protein A-like" evidence="2">
    <location>
        <begin position="131"/>
        <end position="218"/>
    </location>
</feature>
<comment type="caution">
    <text evidence="3">The sequence shown here is derived from an EMBL/GenBank/DDBJ whole genome shotgun (WGS) entry which is preliminary data.</text>
</comment>
<evidence type="ECO:0000313" key="4">
    <source>
        <dbReference type="Proteomes" id="UP001179361"/>
    </source>
</evidence>
<feature type="transmembrane region" description="Helical" evidence="1">
    <location>
        <begin position="124"/>
        <end position="144"/>
    </location>
</feature>